<dbReference type="Pfam" id="PF13561">
    <property type="entry name" value="adh_short_C2"/>
    <property type="match status" value="1"/>
</dbReference>
<proteinExistence type="inferred from homology"/>
<dbReference type="InterPro" id="IPR020904">
    <property type="entry name" value="Sc_DH/Rdtase_CS"/>
</dbReference>
<dbReference type="PANTHER" id="PTHR42760">
    <property type="entry name" value="SHORT-CHAIN DEHYDROGENASES/REDUCTASES FAMILY MEMBER"/>
    <property type="match status" value="1"/>
</dbReference>
<protein>
    <submittedName>
        <fullName evidence="3">SDR family oxidoreductase</fullName>
    </submittedName>
</protein>
<gene>
    <name evidence="3" type="ORF">GV789_11335</name>
</gene>
<dbReference type="GO" id="GO:0048038">
    <property type="term" value="F:quinone binding"/>
    <property type="evidence" value="ECO:0007669"/>
    <property type="project" value="TreeGrafter"/>
</dbReference>
<comment type="similarity">
    <text evidence="1">Belongs to the short-chain dehydrogenases/reductases (SDR) family.</text>
</comment>
<dbReference type="GO" id="GO:0016616">
    <property type="term" value="F:oxidoreductase activity, acting on the CH-OH group of donors, NAD or NADP as acceptor"/>
    <property type="evidence" value="ECO:0007669"/>
    <property type="project" value="TreeGrafter"/>
</dbReference>
<comment type="caution">
    <text evidence="3">The sequence shown here is derived from an EMBL/GenBank/DDBJ whole genome shotgun (WGS) entry which is preliminary data.</text>
</comment>
<dbReference type="PRINTS" id="PR00081">
    <property type="entry name" value="GDHRDH"/>
</dbReference>
<evidence type="ECO:0000256" key="2">
    <source>
        <dbReference type="ARBA" id="ARBA00023002"/>
    </source>
</evidence>
<name>A0A6P1D369_9NOCA</name>
<dbReference type="EMBL" id="JAAGUZ010000025">
    <property type="protein sequence ID" value="NEW45045.1"/>
    <property type="molecule type" value="Genomic_DNA"/>
</dbReference>
<dbReference type="FunFam" id="3.40.50.720:FF:000084">
    <property type="entry name" value="Short-chain dehydrogenase reductase"/>
    <property type="match status" value="1"/>
</dbReference>
<dbReference type="InterPro" id="IPR002347">
    <property type="entry name" value="SDR_fam"/>
</dbReference>
<dbReference type="InterPro" id="IPR036291">
    <property type="entry name" value="NAD(P)-bd_dom_sf"/>
</dbReference>
<dbReference type="RefSeq" id="WP_163828858.1">
    <property type="nucleotide sequence ID" value="NZ_JAAGUZ010000025.1"/>
</dbReference>
<dbReference type="PRINTS" id="PR00080">
    <property type="entry name" value="SDRFAMILY"/>
</dbReference>
<reference evidence="3 4" key="1">
    <citation type="submission" date="2020-01" db="EMBL/GenBank/DDBJ databases">
        <title>Genetics and antimicrobial susceptibilities of Nocardia species isolated from the soil; a comparison with species isolated from humans.</title>
        <authorList>
            <person name="Carrasco G."/>
            <person name="Monzon S."/>
            <person name="Sansegundo M."/>
            <person name="Garcia E."/>
            <person name="Garrido N."/>
            <person name="Medina M.J."/>
            <person name="Villalon P."/>
            <person name="Ramirez-Arocha A.C."/>
            <person name="Jimenez P."/>
            <person name="Cuesta I."/>
            <person name="Valdezate S."/>
        </authorList>
    </citation>
    <scope>NUCLEOTIDE SEQUENCE [LARGE SCALE GENOMIC DNA]</scope>
    <source>
        <strain evidence="3 4">CNM20110639</strain>
    </source>
</reference>
<evidence type="ECO:0000256" key="1">
    <source>
        <dbReference type="ARBA" id="ARBA00006484"/>
    </source>
</evidence>
<dbReference type="SUPFAM" id="SSF51735">
    <property type="entry name" value="NAD(P)-binding Rossmann-fold domains"/>
    <property type="match status" value="1"/>
</dbReference>
<dbReference type="Gene3D" id="3.40.50.720">
    <property type="entry name" value="NAD(P)-binding Rossmann-like Domain"/>
    <property type="match status" value="1"/>
</dbReference>
<dbReference type="GO" id="GO:0006633">
    <property type="term" value="P:fatty acid biosynthetic process"/>
    <property type="evidence" value="ECO:0007669"/>
    <property type="project" value="TreeGrafter"/>
</dbReference>
<dbReference type="PANTHER" id="PTHR42760:SF121">
    <property type="entry name" value="3-OXOACYL-(ACYL-CARRIER-PROTEIN) REDUCTASE"/>
    <property type="match status" value="1"/>
</dbReference>
<evidence type="ECO:0000313" key="4">
    <source>
        <dbReference type="Proteomes" id="UP000468928"/>
    </source>
</evidence>
<dbReference type="AlphaFoldDB" id="A0A6P1D369"/>
<accession>A0A6P1D369</accession>
<dbReference type="Proteomes" id="UP000468928">
    <property type="component" value="Unassembled WGS sequence"/>
</dbReference>
<organism evidence="3 4">
    <name type="scientific">Nocardia cyriacigeorgica</name>
    <dbReference type="NCBI Taxonomy" id="135487"/>
    <lineage>
        <taxon>Bacteria</taxon>
        <taxon>Bacillati</taxon>
        <taxon>Actinomycetota</taxon>
        <taxon>Actinomycetes</taxon>
        <taxon>Mycobacteriales</taxon>
        <taxon>Nocardiaceae</taxon>
        <taxon>Nocardia</taxon>
    </lineage>
</organism>
<evidence type="ECO:0000313" key="3">
    <source>
        <dbReference type="EMBL" id="NEW45045.1"/>
    </source>
</evidence>
<sequence>MGTPKAKVALITGAAQGIGRAIALRLADDGFDIGVNDLAVNRQALQELTADIGRRGVRAHAATADVSDPSEVDRMVTEVVDVLGRLDVLIANAGIVGIASPLLDLTPEEWDRVMAVNARGAFLSYRAAARRFIQQGGGGKIIGAASVAAHRSSALVGHYSASKSAIRSLTETAAVEWARHGITVNAYSPGLVHTGMWDDLDRQLADIQGVAPGSIIDGAESEIPLGRVQRPDDVAGLVSYLASPAADYMTGRSLVMDGGLLLG</sequence>
<dbReference type="PROSITE" id="PS00061">
    <property type="entry name" value="ADH_SHORT"/>
    <property type="match status" value="1"/>
</dbReference>
<keyword evidence="2" id="KW-0560">Oxidoreductase</keyword>